<feature type="transmembrane region" description="Helical" evidence="6">
    <location>
        <begin position="241"/>
        <end position="262"/>
    </location>
</feature>
<dbReference type="Proteomes" id="UP000282084">
    <property type="component" value="Unassembled WGS sequence"/>
</dbReference>
<feature type="domain" description="ABC3 transporter permease C-terminal" evidence="7">
    <location>
        <begin position="618"/>
        <end position="723"/>
    </location>
</feature>
<organism evidence="8 9">
    <name type="scientific">Saccharothrix australiensis</name>
    <dbReference type="NCBI Taxonomy" id="2072"/>
    <lineage>
        <taxon>Bacteria</taxon>
        <taxon>Bacillati</taxon>
        <taxon>Actinomycetota</taxon>
        <taxon>Actinomycetes</taxon>
        <taxon>Pseudonocardiales</taxon>
        <taxon>Pseudonocardiaceae</taxon>
        <taxon>Saccharothrix</taxon>
    </lineage>
</organism>
<sequence>MKSRWFADLVLGVRLAVGGGRTSWARLALTAAGVGLGVVVLLLAASIGPAREAKSERVQAASLVLIEEAGPLRAREVVVSWQGRRIVGVELAATGSERPAPPGAGRLPGPGEVVVSPELLHLIETDASARARFPERVIGVIADAGLPRPKSLLFYAGLSDVHAEGARPASGFGADRPRSTLPPVYRLLMVAGITALLVPLGIFVLVATRLGATGRDRRLAAIRLVGASRAQVRWIAGGETLTGAVLGLFVGVALFFAARPLARFIEVEGVGFFPTDLLPDPLLGVLIAVGVPVVAVVSALVALRAVDVGPLGLARAFVPPVRRTWWRFALIGAGVAVLVVISVVGSSREVVVDAPLALALGAGIGLVLAGTGAVLPWLVARVADRVHPERVAPMLAVRGLRSDSGMPRVLSGVVVVLTGSLALQVLLGVGAQVAAESALNARSEPDRWVLEVTPHTPVRSLEEAIGLVGGVRRVSEVRTHAEQGAVPLVVVSTDCPELVARLGVDDCVPGAAYRSADGPGVPPAGTQVAIGGRPWTVPRHRTVPGRESGLFVAGGIDPVLDAIPPSELVVVGAPDQAFGDGLLAAAGRVDRGVVLRSTFRAGQVELFTSLRGGVIGGSALLVLLAVVGLAAAAVDQVWERRRHTAVLVANGVPREVLTAATLWQSAIPAALGIALAVPIGLGTAWLVVPAERFRVDWTELVTTVASAAVVVLVVSLCTLPALRQAIRPESLRTE</sequence>
<accession>A0A495WA14</accession>
<keyword evidence="5 6" id="KW-0472">Membrane</keyword>
<evidence type="ECO:0000313" key="9">
    <source>
        <dbReference type="Proteomes" id="UP000282084"/>
    </source>
</evidence>
<proteinExistence type="predicted"/>
<keyword evidence="9" id="KW-1185">Reference proteome</keyword>
<comment type="caution">
    <text evidence="8">The sequence shown here is derived from an EMBL/GenBank/DDBJ whole genome shotgun (WGS) entry which is preliminary data.</text>
</comment>
<feature type="transmembrane region" description="Helical" evidence="6">
    <location>
        <begin position="24"/>
        <end position="47"/>
    </location>
</feature>
<gene>
    <name evidence="8" type="ORF">C8E97_6692</name>
</gene>
<name>A0A495WA14_9PSEU</name>
<evidence type="ECO:0000256" key="3">
    <source>
        <dbReference type="ARBA" id="ARBA00022692"/>
    </source>
</evidence>
<evidence type="ECO:0000259" key="7">
    <source>
        <dbReference type="Pfam" id="PF02687"/>
    </source>
</evidence>
<feature type="transmembrane region" description="Helical" evidence="6">
    <location>
        <begin position="356"/>
        <end position="380"/>
    </location>
</feature>
<evidence type="ECO:0000313" key="8">
    <source>
        <dbReference type="EMBL" id="RKT57960.1"/>
    </source>
</evidence>
<dbReference type="GO" id="GO:0005886">
    <property type="term" value="C:plasma membrane"/>
    <property type="evidence" value="ECO:0007669"/>
    <property type="project" value="UniProtKB-SubCell"/>
</dbReference>
<feature type="transmembrane region" description="Helical" evidence="6">
    <location>
        <begin position="184"/>
        <end position="208"/>
    </location>
</feature>
<dbReference type="Pfam" id="PF02687">
    <property type="entry name" value="FtsX"/>
    <property type="match status" value="2"/>
</dbReference>
<evidence type="ECO:0000256" key="1">
    <source>
        <dbReference type="ARBA" id="ARBA00004651"/>
    </source>
</evidence>
<evidence type="ECO:0000256" key="6">
    <source>
        <dbReference type="SAM" id="Phobius"/>
    </source>
</evidence>
<comment type="subcellular location">
    <subcellularLocation>
        <location evidence="1">Cell membrane</location>
        <topology evidence="1">Multi-pass membrane protein</topology>
    </subcellularLocation>
</comment>
<protein>
    <submittedName>
        <fullName evidence="8">FtsX-like permease family protein</fullName>
    </submittedName>
</protein>
<keyword evidence="2" id="KW-1003">Cell membrane</keyword>
<evidence type="ECO:0000256" key="2">
    <source>
        <dbReference type="ARBA" id="ARBA00022475"/>
    </source>
</evidence>
<feature type="transmembrane region" description="Helical" evidence="6">
    <location>
        <begin position="282"/>
        <end position="303"/>
    </location>
</feature>
<feature type="transmembrane region" description="Helical" evidence="6">
    <location>
        <begin position="666"/>
        <end position="688"/>
    </location>
</feature>
<evidence type="ECO:0000256" key="5">
    <source>
        <dbReference type="ARBA" id="ARBA00023136"/>
    </source>
</evidence>
<reference evidence="8 9" key="1">
    <citation type="submission" date="2018-10" db="EMBL/GenBank/DDBJ databases">
        <title>Sequencing the genomes of 1000 actinobacteria strains.</title>
        <authorList>
            <person name="Klenk H.-P."/>
        </authorList>
    </citation>
    <scope>NUCLEOTIDE SEQUENCE [LARGE SCALE GENOMIC DNA]</scope>
    <source>
        <strain evidence="8 9">DSM 43800</strain>
    </source>
</reference>
<dbReference type="EMBL" id="RBXO01000001">
    <property type="protein sequence ID" value="RKT57960.1"/>
    <property type="molecule type" value="Genomic_DNA"/>
</dbReference>
<evidence type="ECO:0000256" key="4">
    <source>
        <dbReference type="ARBA" id="ARBA00022989"/>
    </source>
</evidence>
<feature type="transmembrane region" description="Helical" evidence="6">
    <location>
        <begin position="700"/>
        <end position="722"/>
    </location>
</feature>
<feature type="transmembrane region" description="Helical" evidence="6">
    <location>
        <begin position="613"/>
        <end position="634"/>
    </location>
</feature>
<dbReference type="OrthoDB" id="3654456at2"/>
<keyword evidence="4 6" id="KW-1133">Transmembrane helix</keyword>
<feature type="transmembrane region" description="Helical" evidence="6">
    <location>
        <begin position="324"/>
        <end position="344"/>
    </location>
</feature>
<dbReference type="RefSeq" id="WP_121010366.1">
    <property type="nucleotide sequence ID" value="NZ_RBXO01000001.1"/>
</dbReference>
<keyword evidence="3 6" id="KW-0812">Transmembrane</keyword>
<feature type="domain" description="ABC3 transporter permease C-terminal" evidence="7">
    <location>
        <begin position="196"/>
        <end position="303"/>
    </location>
</feature>
<dbReference type="InterPro" id="IPR003838">
    <property type="entry name" value="ABC3_permease_C"/>
</dbReference>
<dbReference type="AlphaFoldDB" id="A0A495WA14"/>